<reference evidence="1 2" key="1">
    <citation type="journal article" date="2017" name="Curr. Biol.">
        <title>Genome architecture and evolution of a unichromosomal asexual nematode.</title>
        <authorList>
            <person name="Fradin H."/>
            <person name="Zegar C."/>
            <person name="Gutwein M."/>
            <person name="Lucas J."/>
            <person name="Kovtun M."/>
            <person name="Corcoran D."/>
            <person name="Baugh L.R."/>
            <person name="Kiontke K."/>
            <person name="Gunsalus K."/>
            <person name="Fitch D.H."/>
            <person name="Piano F."/>
        </authorList>
    </citation>
    <scope>NUCLEOTIDE SEQUENCE [LARGE SCALE GENOMIC DNA]</scope>
    <source>
        <strain evidence="1">PF1309</strain>
    </source>
</reference>
<proteinExistence type="predicted"/>
<evidence type="ECO:0000313" key="1">
    <source>
        <dbReference type="EMBL" id="PAV58191.1"/>
    </source>
</evidence>
<name>A0A2A2J9A3_9BILA</name>
<protein>
    <submittedName>
        <fullName evidence="1">Uncharacterized protein</fullName>
    </submittedName>
</protein>
<organism evidence="1 2">
    <name type="scientific">Diploscapter pachys</name>
    <dbReference type="NCBI Taxonomy" id="2018661"/>
    <lineage>
        <taxon>Eukaryota</taxon>
        <taxon>Metazoa</taxon>
        <taxon>Ecdysozoa</taxon>
        <taxon>Nematoda</taxon>
        <taxon>Chromadorea</taxon>
        <taxon>Rhabditida</taxon>
        <taxon>Rhabditina</taxon>
        <taxon>Rhabditomorpha</taxon>
        <taxon>Rhabditoidea</taxon>
        <taxon>Rhabditidae</taxon>
        <taxon>Diploscapter</taxon>
    </lineage>
</organism>
<keyword evidence="2" id="KW-1185">Reference proteome</keyword>
<dbReference type="Proteomes" id="UP000218231">
    <property type="component" value="Unassembled WGS sequence"/>
</dbReference>
<gene>
    <name evidence="1" type="ORF">WR25_11794</name>
</gene>
<dbReference type="EMBL" id="LIAE01010598">
    <property type="protein sequence ID" value="PAV58191.1"/>
    <property type="molecule type" value="Genomic_DNA"/>
</dbReference>
<dbReference type="OrthoDB" id="5827120at2759"/>
<evidence type="ECO:0000313" key="2">
    <source>
        <dbReference type="Proteomes" id="UP000218231"/>
    </source>
</evidence>
<comment type="caution">
    <text evidence="1">The sequence shown here is derived from an EMBL/GenBank/DDBJ whole genome shotgun (WGS) entry which is preliminary data.</text>
</comment>
<dbReference type="STRING" id="2018661.A0A2A2J9A3"/>
<sequence length="410" mass="47798">MKLLQIKAAYNEKSAYEIFYRKEFDYSTFLEKFNYTAPKIIPFQDTSNDSYFKIGTISKETLENYTAINMQEVLGTLKNKPWLPLQQIKEEIANCLFVKYGSVSDHDFKYDKGLYGWMNIMKFSCAQVRTDLWIFGMAFYRTRFRLKQVYLKRQNKYWATTGRAIVTRDAQKIIDDFIVQFCDSADTALDIEIESERTTPRPKERNVKEKGPFAKLTDIAYKEIRALVGPMLNHTSSSDSRVHTYNTLAVPIRSRVMITQPDKVGLLLEAISIELHDDAMVELDNCEKTTCRYEKMTNDSYNYNAKTETHNYSKERAIIHKMKPTETLIFYQTSKPYFTFDTMKRKTAHGIIDLKQQLDENAQKNWHDLVHQQFALAAHTQYQAFLPEIELGGGGTELNVEDFDVLLETE</sequence>
<accession>A0A2A2J9A3</accession>
<dbReference type="AlphaFoldDB" id="A0A2A2J9A3"/>